<reference evidence="1 2" key="1">
    <citation type="journal article" date="2019" name="Int. J. Syst. Evol. Microbiol.">
        <title>The Global Catalogue of Microorganisms (GCM) 10K type strain sequencing project: providing services to taxonomists for standard genome sequencing and annotation.</title>
        <authorList>
            <consortium name="The Broad Institute Genomics Platform"/>
            <consortium name="The Broad Institute Genome Sequencing Center for Infectious Disease"/>
            <person name="Wu L."/>
            <person name="Ma J."/>
        </authorList>
    </citation>
    <scope>NUCLEOTIDE SEQUENCE [LARGE SCALE GENOMIC DNA]</scope>
    <source>
        <strain evidence="1 2">JCM 16014</strain>
    </source>
</reference>
<organism evidence="1 2">
    <name type="scientific">Catenulispora yoronensis</name>
    <dbReference type="NCBI Taxonomy" id="450799"/>
    <lineage>
        <taxon>Bacteria</taxon>
        <taxon>Bacillati</taxon>
        <taxon>Actinomycetota</taxon>
        <taxon>Actinomycetes</taxon>
        <taxon>Catenulisporales</taxon>
        <taxon>Catenulisporaceae</taxon>
        <taxon>Catenulispora</taxon>
    </lineage>
</organism>
<keyword evidence="2" id="KW-1185">Reference proteome</keyword>
<dbReference type="Gene3D" id="3.40.50.720">
    <property type="entry name" value="NAD(P)-binding Rossmann-like Domain"/>
    <property type="match status" value="1"/>
</dbReference>
<accession>A0ABN2V9P8</accession>
<evidence type="ECO:0000313" key="1">
    <source>
        <dbReference type="EMBL" id="GAA2055631.1"/>
    </source>
</evidence>
<dbReference type="RefSeq" id="WP_344670507.1">
    <property type="nucleotide sequence ID" value="NZ_BAAAQN010000062.1"/>
</dbReference>
<comment type="caution">
    <text evidence="1">The sequence shown here is derived from an EMBL/GenBank/DDBJ whole genome shotgun (WGS) entry which is preliminary data.</text>
</comment>
<dbReference type="InterPro" id="IPR024033">
    <property type="entry name" value="OXTCase_su_AllG_h-dom"/>
</dbReference>
<evidence type="ECO:0000313" key="2">
    <source>
        <dbReference type="Proteomes" id="UP001500751"/>
    </source>
</evidence>
<dbReference type="Gene3D" id="3.90.1710.10">
    <property type="entry name" value="Enterococcus faecalis V583 domain"/>
    <property type="match status" value="1"/>
</dbReference>
<protein>
    <submittedName>
        <fullName evidence="1">DUF1116 domain-containing protein</fullName>
    </submittedName>
</protein>
<sequence length="495" mass="51065">MSSSELLGPVSHVVTAGVATFADELVAQGVPVTRVDWRPPMPGTEADLADVALDARRIDANALALQRMLAAGAELVDVRPAREVLGLETGQFLHAGPPITWDRASGPMRGALIGAVLLEGIADTPEAAEAWLAAKDNDTNSAGPDLAPCHSRGGVGPMAGVVSPGMWLFELRDPGSGRTSWCSLNEGLGKVLRYGAFSPDVIARLQWMAEVLGPTMQRAVRRRGPIDIKAIIAQMLHMGDEGHNRNRAGTLMLLRELLPAMIEGGEEAGPLADVVRFVSGNDHFFLNLVMPACKLAAGAAAGIEGSTVVTVMARNGTDFGIQTAGTGDRWFTAPAHTPEGLFLAGYGPEDANPDIGDSAITETAGVGGFAMAAAPAIARLVGGTAASAVATTGLMYEIALAENPAFTIPALDFRGTPTGIDVTRVVRTGVLPQINTGMAGRVAGTGQVGAGLVTPPAECFTQALAALAELAREAAQAEARGAARATARDTGNHED</sequence>
<dbReference type="InterPro" id="IPR009499">
    <property type="entry name" value="AllG-like"/>
</dbReference>
<name>A0ABN2V9P8_9ACTN</name>
<proteinExistence type="predicted"/>
<gene>
    <name evidence="1" type="ORF">GCM10009839_75450</name>
</gene>
<dbReference type="Pfam" id="PF06545">
    <property type="entry name" value="AllG"/>
    <property type="match status" value="1"/>
</dbReference>
<dbReference type="Gene3D" id="1.10.10.660">
    <property type="entry name" value="conserved protein of unknown function from Enterococcus faecalis V583"/>
    <property type="match status" value="1"/>
</dbReference>
<dbReference type="EMBL" id="BAAAQN010000062">
    <property type="protein sequence ID" value="GAA2055631.1"/>
    <property type="molecule type" value="Genomic_DNA"/>
</dbReference>
<dbReference type="Proteomes" id="UP001500751">
    <property type="component" value="Unassembled WGS sequence"/>
</dbReference>
<dbReference type="Gene3D" id="3.90.1700.10">
    <property type="entry name" value="v583 domain like"/>
    <property type="match status" value="1"/>
</dbReference>